<dbReference type="Proteomes" id="UP000265520">
    <property type="component" value="Unassembled WGS sequence"/>
</dbReference>
<keyword evidence="3" id="KW-1185">Reference proteome</keyword>
<feature type="non-terminal residue" evidence="2">
    <location>
        <position position="113"/>
    </location>
</feature>
<sequence length="113" mass="12079">GDNPKIDDITDVGNIVDHVLQSLNEKTLDTDAGSNAETSGTHEDVVEDSLPATPVGNTVSNQLQETEVVITEGKTHPDESESPNSKGVEENVLADKTMEDNTVTVNVEDYVSK</sequence>
<proteinExistence type="predicted"/>
<evidence type="ECO:0000256" key="1">
    <source>
        <dbReference type="SAM" id="MobiDB-lite"/>
    </source>
</evidence>
<dbReference type="EMBL" id="LXQA010315271">
    <property type="protein sequence ID" value="MCI43291.1"/>
    <property type="molecule type" value="Genomic_DNA"/>
</dbReference>
<feature type="non-terminal residue" evidence="2">
    <location>
        <position position="1"/>
    </location>
</feature>
<organism evidence="2 3">
    <name type="scientific">Trifolium medium</name>
    <dbReference type="NCBI Taxonomy" id="97028"/>
    <lineage>
        <taxon>Eukaryota</taxon>
        <taxon>Viridiplantae</taxon>
        <taxon>Streptophyta</taxon>
        <taxon>Embryophyta</taxon>
        <taxon>Tracheophyta</taxon>
        <taxon>Spermatophyta</taxon>
        <taxon>Magnoliopsida</taxon>
        <taxon>eudicotyledons</taxon>
        <taxon>Gunneridae</taxon>
        <taxon>Pentapetalae</taxon>
        <taxon>rosids</taxon>
        <taxon>fabids</taxon>
        <taxon>Fabales</taxon>
        <taxon>Fabaceae</taxon>
        <taxon>Papilionoideae</taxon>
        <taxon>50 kb inversion clade</taxon>
        <taxon>NPAAA clade</taxon>
        <taxon>Hologalegina</taxon>
        <taxon>IRL clade</taxon>
        <taxon>Trifolieae</taxon>
        <taxon>Trifolium</taxon>
    </lineage>
</organism>
<comment type="caution">
    <text evidence="2">The sequence shown here is derived from an EMBL/GenBank/DDBJ whole genome shotgun (WGS) entry which is preliminary data.</text>
</comment>
<evidence type="ECO:0000313" key="2">
    <source>
        <dbReference type="EMBL" id="MCI43291.1"/>
    </source>
</evidence>
<feature type="compositionally biased region" description="Polar residues" evidence="1">
    <location>
        <begin position="55"/>
        <end position="65"/>
    </location>
</feature>
<feature type="region of interest" description="Disordered" evidence="1">
    <location>
        <begin position="26"/>
        <end position="100"/>
    </location>
</feature>
<protein>
    <submittedName>
        <fullName evidence="2">Uncharacterized protein</fullName>
    </submittedName>
</protein>
<evidence type="ECO:0000313" key="3">
    <source>
        <dbReference type="Proteomes" id="UP000265520"/>
    </source>
</evidence>
<dbReference type="AlphaFoldDB" id="A0A392S314"/>
<name>A0A392S314_9FABA</name>
<accession>A0A392S314</accession>
<reference evidence="2 3" key="1">
    <citation type="journal article" date="2018" name="Front. Plant Sci.">
        <title>Red Clover (Trifolium pratense) and Zigzag Clover (T. medium) - A Picture of Genomic Similarities and Differences.</title>
        <authorList>
            <person name="Dluhosova J."/>
            <person name="Istvanek J."/>
            <person name="Nedelnik J."/>
            <person name="Repkova J."/>
        </authorList>
    </citation>
    <scope>NUCLEOTIDE SEQUENCE [LARGE SCALE GENOMIC DNA]</scope>
    <source>
        <strain evidence="3">cv. 10/8</strain>
        <tissue evidence="2">Leaf</tissue>
    </source>
</reference>